<evidence type="ECO:0000313" key="2">
    <source>
        <dbReference type="Proteomes" id="UP000198211"/>
    </source>
</evidence>
<reference evidence="2" key="1">
    <citation type="submission" date="2017-03" db="EMBL/GenBank/DDBJ databases">
        <title>Phytopthora megakarya and P. palmivora, two closely related causual agents of cacao black pod achieved similar genome size and gene model numbers by different mechanisms.</title>
        <authorList>
            <person name="Ali S."/>
            <person name="Shao J."/>
            <person name="Larry D.J."/>
            <person name="Kronmiller B."/>
            <person name="Shen D."/>
            <person name="Strem M.D."/>
            <person name="Melnick R.L."/>
            <person name="Guiltinan M.J."/>
            <person name="Tyler B.M."/>
            <person name="Meinhardt L.W."/>
            <person name="Bailey B.A."/>
        </authorList>
    </citation>
    <scope>NUCLEOTIDE SEQUENCE [LARGE SCALE GENOMIC DNA]</scope>
    <source>
        <strain evidence="2">zdho120</strain>
    </source>
</reference>
<name>A0A225WIU9_9STRA</name>
<keyword evidence="2" id="KW-1185">Reference proteome</keyword>
<dbReference type="AlphaFoldDB" id="A0A225WIU9"/>
<proteinExistence type="predicted"/>
<organism evidence="1 2">
    <name type="scientific">Phytophthora megakarya</name>
    <dbReference type="NCBI Taxonomy" id="4795"/>
    <lineage>
        <taxon>Eukaryota</taxon>
        <taxon>Sar</taxon>
        <taxon>Stramenopiles</taxon>
        <taxon>Oomycota</taxon>
        <taxon>Peronosporomycetes</taxon>
        <taxon>Peronosporales</taxon>
        <taxon>Peronosporaceae</taxon>
        <taxon>Phytophthora</taxon>
    </lineage>
</organism>
<accession>A0A225WIU9</accession>
<gene>
    <name evidence="1" type="ORF">PHMEG_0008511</name>
</gene>
<sequence length="67" mass="7575">MSSKISSKSVKNCSFAGEGHTESRIVGLNFLKNTHMRKPRWKKIFTMLESVSGAENQTSDESQRLNE</sequence>
<comment type="caution">
    <text evidence="1">The sequence shown here is derived from an EMBL/GenBank/DDBJ whole genome shotgun (WGS) entry which is preliminary data.</text>
</comment>
<evidence type="ECO:0000313" key="1">
    <source>
        <dbReference type="EMBL" id="OWZ17535.1"/>
    </source>
</evidence>
<dbReference type="Proteomes" id="UP000198211">
    <property type="component" value="Unassembled WGS sequence"/>
</dbReference>
<dbReference type="EMBL" id="NBNE01000738">
    <property type="protein sequence ID" value="OWZ17535.1"/>
    <property type="molecule type" value="Genomic_DNA"/>
</dbReference>
<protein>
    <submittedName>
        <fullName evidence="1">Uncharacterized protein</fullName>
    </submittedName>
</protein>